<accession>A0A9D3UPV3</accession>
<reference evidence="1 2" key="1">
    <citation type="journal article" date="2021" name="Plant Biotechnol. J.">
        <title>Multi-omics assisted identification of the key and species-specific regulatory components of drought-tolerant mechanisms in Gossypium stocksii.</title>
        <authorList>
            <person name="Yu D."/>
            <person name="Ke L."/>
            <person name="Zhang D."/>
            <person name="Wu Y."/>
            <person name="Sun Y."/>
            <person name="Mei J."/>
            <person name="Sun J."/>
            <person name="Sun Y."/>
        </authorList>
    </citation>
    <scope>NUCLEOTIDE SEQUENCE [LARGE SCALE GENOMIC DNA]</scope>
    <source>
        <strain evidence="2">cv. E1</strain>
        <tissue evidence="1">Leaf</tissue>
    </source>
</reference>
<gene>
    <name evidence="1" type="ORF">J1N35_033262</name>
</gene>
<organism evidence="1 2">
    <name type="scientific">Gossypium stocksii</name>
    <dbReference type="NCBI Taxonomy" id="47602"/>
    <lineage>
        <taxon>Eukaryota</taxon>
        <taxon>Viridiplantae</taxon>
        <taxon>Streptophyta</taxon>
        <taxon>Embryophyta</taxon>
        <taxon>Tracheophyta</taxon>
        <taxon>Spermatophyta</taxon>
        <taxon>Magnoliopsida</taxon>
        <taxon>eudicotyledons</taxon>
        <taxon>Gunneridae</taxon>
        <taxon>Pentapetalae</taxon>
        <taxon>rosids</taxon>
        <taxon>malvids</taxon>
        <taxon>Malvales</taxon>
        <taxon>Malvaceae</taxon>
        <taxon>Malvoideae</taxon>
        <taxon>Gossypium</taxon>
    </lineage>
</organism>
<dbReference type="Proteomes" id="UP000828251">
    <property type="component" value="Unassembled WGS sequence"/>
</dbReference>
<name>A0A9D3UPV3_9ROSI</name>
<sequence length="99" mass="11431">MSIKPNETYDKMVFKFKFSHKLLEGKHVLNESGKVQASEDEFAEEEKCSQEVLTPVGTIPISIRIKVRIVANLQATVNFLQIHYDKLRAEVMVMNLNFF</sequence>
<evidence type="ECO:0000313" key="2">
    <source>
        <dbReference type="Proteomes" id="UP000828251"/>
    </source>
</evidence>
<keyword evidence="2" id="KW-1185">Reference proteome</keyword>
<protein>
    <submittedName>
        <fullName evidence="1">Uncharacterized protein</fullName>
    </submittedName>
</protein>
<dbReference type="AlphaFoldDB" id="A0A9D3UPV3"/>
<evidence type="ECO:0000313" key="1">
    <source>
        <dbReference type="EMBL" id="KAH1055197.1"/>
    </source>
</evidence>
<comment type="caution">
    <text evidence="1">The sequence shown here is derived from an EMBL/GenBank/DDBJ whole genome shotgun (WGS) entry which is preliminary data.</text>
</comment>
<proteinExistence type="predicted"/>
<dbReference type="EMBL" id="JAIQCV010000010">
    <property type="protein sequence ID" value="KAH1055197.1"/>
    <property type="molecule type" value="Genomic_DNA"/>
</dbReference>